<accession>A0AAD5T2R4</accession>
<evidence type="ECO:0000313" key="2">
    <source>
        <dbReference type="EMBL" id="KAJ3121571.1"/>
    </source>
</evidence>
<keyword evidence="1" id="KW-1133">Transmembrane helix</keyword>
<sequence length="292" mass="32573">MLRNKQTKLVTPYFTSFYSTVNAFGKSKIPCVILNFWVFSGRVATESCEINIRSSSSEKLKKSMNEPTTARSSEAGIVFQPVPRSTLSDKELDIEADKRILEFNLRELDADLVKSRLTNETMRIAAVESANEAESRVRSATIDLERKKLDFDFDRLLVLAQPQYYGCSELSRDIATPLGIFGAATTENPQIPSDGDQQEFSKLSQARNKLYNISIFNAVTVFVAGVAAHTVGIGLGKIERYLDFHHWNTAFQLAATVTIFPAGILMVVETSKAILDYFSAVIADFKRNFGLK</sequence>
<evidence type="ECO:0000313" key="3">
    <source>
        <dbReference type="Proteomes" id="UP001211907"/>
    </source>
</evidence>
<feature type="transmembrane region" description="Helical" evidence="1">
    <location>
        <begin position="210"/>
        <end position="230"/>
    </location>
</feature>
<dbReference type="AlphaFoldDB" id="A0AAD5T2R4"/>
<reference evidence="2" key="1">
    <citation type="submission" date="2020-05" db="EMBL/GenBank/DDBJ databases">
        <title>Phylogenomic resolution of chytrid fungi.</title>
        <authorList>
            <person name="Stajich J.E."/>
            <person name="Amses K."/>
            <person name="Simmons R."/>
            <person name="Seto K."/>
            <person name="Myers J."/>
            <person name="Bonds A."/>
            <person name="Quandt C.A."/>
            <person name="Barry K."/>
            <person name="Liu P."/>
            <person name="Grigoriev I."/>
            <person name="Longcore J.E."/>
            <person name="James T.Y."/>
        </authorList>
    </citation>
    <scope>NUCLEOTIDE SEQUENCE</scope>
    <source>
        <strain evidence="2">JEL0513</strain>
    </source>
</reference>
<proteinExistence type="predicted"/>
<feature type="transmembrane region" description="Helical" evidence="1">
    <location>
        <begin position="250"/>
        <end position="268"/>
    </location>
</feature>
<keyword evidence="3" id="KW-1185">Reference proteome</keyword>
<comment type="caution">
    <text evidence="2">The sequence shown here is derived from an EMBL/GenBank/DDBJ whole genome shotgun (WGS) entry which is preliminary data.</text>
</comment>
<name>A0AAD5T2R4_9FUNG</name>
<keyword evidence="1" id="KW-0812">Transmembrane</keyword>
<keyword evidence="1" id="KW-0472">Membrane</keyword>
<dbReference type="EMBL" id="JADGJH010000871">
    <property type="protein sequence ID" value="KAJ3121571.1"/>
    <property type="molecule type" value="Genomic_DNA"/>
</dbReference>
<dbReference type="Proteomes" id="UP001211907">
    <property type="component" value="Unassembled WGS sequence"/>
</dbReference>
<gene>
    <name evidence="2" type="ORF">HK100_012330</name>
</gene>
<protein>
    <submittedName>
        <fullName evidence="2">Uncharacterized protein</fullName>
    </submittedName>
</protein>
<organism evidence="2 3">
    <name type="scientific">Physocladia obscura</name>
    <dbReference type="NCBI Taxonomy" id="109957"/>
    <lineage>
        <taxon>Eukaryota</taxon>
        <taxon>Fungi</taxon>
        <taxon>Fungi incertae sedis</taxon>
        <taxon>Chytridiomycota</taxon>
        <taxon>Chytridiomycota incertae sedis</taxon>
        <taxon>Chytridiomycetes</taxon>
        <taxon>Chytridiales</taxon>
        <taxon>Chytriomycetaceae</taxon>
        <taxon>Physocladia</taxon>
    </lineage>
</organism>
<evidence type="ECO:0000256" key="1">
    <source>
        <dbReference type="SAM" id="Phobius"/>
    </source>
</evidence>